<organism evidence="2 3">
    <name type="scientific">Limnospira platensis NIES-46</name>
    <dbReference type="NCBI Taxonomy" id="1236695"/>
    <lineage>
        <taxon>Bacteria</taxon>
        <taxon>Bacillati</taxon>
        <taxon>Cyanobacteriota</taxon>
        <taxon>Cyanophyceae</taxon>
        <taxon>Oscillatoriophycideae</taxon>
        <taxon>Oscillatoriales</taxon>
        <taxon>Sirenicapillariaceae</taxon>
        <taxon>Limnospira</taxon>
    </lineage>
</organism>
<name>A0A5M3SYG0_LIMPL</name>
<keyword evidence="3" id="KW-1185">Reference proteome</keyword>
<evidence type="ECO:0000313" key="2">
    <source>
        <dbReference type="EMBL" id="GCE92004.1"/>
    </source>
</evidence>
<accession>A0A5M3SYG0</accession>
<feature type="domain" description="DUF4007" evidence="1">
    <location>
        <begin position="16"/>
        <end position="77"/>
    </location>
</feature>
<comment type="caution">
    <text evidence="2">The sequence shown here is derived from an EMBL/GenBank/DDBJ whole genome shotgun (WGS) entry which is preliminary data.</text>
</comment>
<dbReference type="InterPro" id="IPR025248">
    <property type="entry name" value="DUF4007"/>
</dbReference>
<protein>
    <recommendedName>
        <fullName evidence="1">DUF4007 domain-containing protein</fullName>
    </recommendedName>
</protein>
<proteinExistence type="predicted"/>
<reference evidence="2 3" key="1">
    <citation type="journal article" date="2019" name="J Genomics">
        <title>The Draft Genome of a Hydrogen-producing Cyanobacterium, Arthrospira platensis NIES-46.</title>
        <authorList>
            <person name="Suzuki S."/>
            <person name="Yamaguchi H."/>
            <person name="Kawachi M."/>
        </authorList>
    </citation>
    <scope>NUCLEOTIDE SEQUENCE [LARGE SCALE GENOMIC DNA]</scope>
    <source>
        <strain evidence="2 3">NIES-46</strain>
    </source>
</reference>
<dbReference type="Pfam" id="PF13182">
    <property type="entry name" value="DUF4007"/>
    <property type="match status" value="1"/>
</dbReference>
<evidence type="ECO:0000313" key="3">
    <source>
        <dbReference type="Proteomes" id="UP000326169"/>
    </source>
</evidence>
<dbReference type="EMBL" id="BIMW01000001">
    <property type="protein sequence ID" value="GCE92004.1"/>
    <property type="molecule type" value="Genomic_DNA"/>
</dbReference>
<dbReference type="Proteomes" id="UP000326169">
    <property type="component" value="Unassembled WGS sequence"/>
</dbReference>
<gene>
    <name evidence="2" type="ORF">NIES46_00380</name>
</gene>
<sequence length="96" mass="11132">MIQSRLLNSYSPNPVFARHETFHPRFGWLKKGFELANKDAGIFWAEDAPVRLGVGKNMVRSLRYWCQAFKILGGDRPLSPHQNYTVVIPQFLVEDR</sequence>
<evidence type="ECO:0000259" key="1">
    <source>
        <dbReference type="Pfam" id="PF13182"/>
    </source>
</evidence>